<protein>
    <submittedName>
        <fullName evidence="1">Uncharacterized protein</fullName>
    </submittedName>
</protein>
<sequence>MQRQTKTDCGSFHLPLKPEQVLERANWLRGTPWGVHRQFPAAIDERRRALIPIMRLKREEGATVKLIRDRLYIDGHLYDLESYDNDNSDCVPVTVERMDYAGAVQDGTHYRDASIHTH</sequence>
<organism evidence="1 2">
    <name type="scientific">Magallana gigas</name>
    <name type="common">Pacific oyster</name>
    <name type="synonym">Crassostrea gigas</name>
    <dbReference type="NCBI Taxonomy" id="29159"/>
    <lineage>
        <taxon>Eukaryota</taxon>
        <taxon>Metazoa</taxon>
        <taxon>Spiralia</taxon>
        <taxon>Lophotrochozoa</taxon>
        <taxon>Mollusca</taxon>
        <taxon>Bivalvia</taxon>
        <taxon>Autobranchia</taxon>
        <taxon>Pteriomorphia</taxon>
        <taxon>Ostreida</taxon>
        <taxon>Ostreoidea</taxon>
        <taxon>Ostreidae</taxon>
        <taxon>Magallana</taxon>
    </lineage>
</organism>
<evidence type="ECO:0000313" key="2">
    <source>
        <dbReference type="Proteomes" id="UP000005408"/>
    </source>
</evidence>
<dbReference type="EnsemblMetazoa" id="G9840.1">
    <property type="protein sequence ID" value="G9840.1:cds"/>
    <property type="gene ID" value="G9840"/>
</dbReference>
<accession>A0A8W8NVB5</accession>
<evidence type="ECO:0000313" key="1">
    <source>
        <dbReference type="EnsemblMetazoa" id="G9840.1:cds"/>
    </source>
</evidence>
<proteinExistence type="predicted"/>
<dbReference type="AlphaFoldDB" id="A0A8W8NVB5"/>
<name>A0A8W8NVB5_MAGGI</name>
<keyword evidence="2" id="KW-1185">Reference proteome</keyword>
<reference evidence="1" key="1">
    <citation type="submission" date="2022-08" db="UniProtKB">
        <authorList>
            <consortium name="EnsemblMetazoa"/>
        </authorList>
    </citation>
    <scope>IDENTIFICATION</scope>
    <source>
        <strain evidence="1">05x7-T-G4-1.051#20</strain>
    </source>
</reference>
<dbReference type="Proteomes" id="UP000005408">
    <property type="component" value="Unassembled WGS sequence"/>
</dbReference>